<evidence type="ECO:0000256" key="1">
    <source>
        <dbReference type="SAM" id="SignalP"/>
    </source>
</evidence>
<keyword evidence="3" id="KW-1185">Reference proteome</keyword>
<sequence>MKGTKVILAFLVIIVMAVMVESCQTTWSVENSSNIMKSFKKFIDKYGKKALHFLSCMGKSWCENCVEPTLKCLQQQNITGCIALIECEEKSAVDCIHHL</sequence>
<evidence type="ECO:0000313" key="2">
    <source>
        <dbReference type="EMBL" id="KAH9420439.1"/>
    </source>
</evidence>
<name>A0ABQ8JCW4_DERPT</name>
<reference evidence="2 3" key="1">
    <citation type="journal article" date="2018" name="J. Allergy Clin. Immunol.">
        <title>High-quality assembly of Dermatophagoides pteronyssinus genome and transcriptome reveals a wide range of novel allergens.</title>
        <authorList>
            <person name="Liu X.Y."/>
            <person name="Yang K.Y."/>
            <person name="Wang M.Q."/>
            <person name="Kwok J.S."/>
            <person name="Zeng X."/>
            <person name="Yang Z."/>
            <person name="Xiao X.J."/>
            <person name="Lau C.P."/>
            <person name="Li Y."/>
            <person name="Huang Z.M."/>
            <person name="Ba J.G."/>
            <person name="Yim A.K."/>
            <person name="Ouyang C.Y."/>
            <person name="Ngai S.M."/>
            <person name="Chan T.F."/>
            <person name="Leung E.L."/>
            <person name="Liu L."/>
            <person name="Liu Z.G."/>
            <person name="Tsui S.K."/>
        </authorList>
    </citation>
    <scope>NUCLEOTIDE SEQUENCE [LARGE SCALE GENOMIC DNA]</scope>
    <source>
        <strain evidence="2">Derp</strain>
    </source>
</reference>
<dbReference type="EMBL" id="NJHN03000049">
    <property type="protein sequence ID" value="KAH9420439.1"/>
    <property type="molecule type" value="Genomic_DNA"/>
</dbReference>
<gene>
    <name evidence="2" type="ORF">DERP_014058</name>
</gene>
<organism evidence="2 3">
    <name type="scientific">Dermatophagoides pteronyssinus</name>
    <name type="common">European house dust mite</name>
    <dbReference type="NCBI Taxonomy" id="6956"/>
    <lineage>
        <taxon>Eukaryota</taxon>
        <taxon>Metazoa</taxon>
        <taxon>Ecdysozoa</taxon>
        <taxon>Arthropoda</taxon>
        <taxon>Chelicerata</taxon>
        <taxon>Arachnida</taxon>
        <taxon>Acari</taxon>
        <taxon>Acariformes</taxon>
        <taxon>Sarcoptiformes</taxon>
        <taxon>Astigmata</taxon>
        <taxon>Psoroptidia</taxon>
        <taxon>Analgoidea</taxon>
        <taxon>Pyroglyphidae</taxon>
        <taxon>Dermatophagoidinae</taxon>
        <taxon>Dermatophagoides</taxon>
    </lineage>
</organism>
<accession>A0ABQ8JCW4</accession>
<evidence type="ECO:0000313" key="3">
    <source>
        <dbReference type="Proteomes" id="UP000887458"/>
    </source>
</evidence>
<comment type="caution">
    <text evidence="2">The sequence shown here is derived from an EMBL/GenBank/DDBJ whole genome shotgun (WGS) entry which is preliminary data.</text>
</comment>
<reference evidence="2 3" key="2">
    <citation type="journal article" date="2022" name="Mol. Biol. Evol.">
        <title>Comparative Genomics Reveals Insights into the Divergent Evolution of Astigmatic Mites and Household Pest Adaptations.</title>
        <authorList>
            <person name="Xiong Q."/>
            <person name="Wan A.T."/>
            <person name="Liu X."/>
            <person name="Fung C.S."/>
            <person name="Xiao X."/>
            <person name="Malainual N."/>
            <person name="Hou J."/>
            <person name="Wang L."/>
            <person name="Wang M."/>
            <person name="Yang K.Y."/>
            <person name="Cui Y."/>
            <person name="Leung E.L."/>
            <person name="Nong W."/>
            <person name="Shin S.K."/>
            <person name="Au S.W."/>
            <person name="Jeong K.Y."/>
            <person name="Chew F.T."/>
            <person name="Hui J.H."/>
            <person name="Leung T.F."/>
            <person name="Tungtrongchitr A."/>
            <person name="Zhong N."/>
            <person name="Liu Z."/>
            <person name="Tsui S.K."/>
        </authorList>
    </citation>
    <scope>NUCLEOTIDE SEQUENCE [LARGE SCALE GENOMIC DNA]</scope>
    <source>
        <strain evidence="2">Derp</strain>
    </source>
</reference>
<feature type="chain" id="PRO_5046110007" evidence="1">
    <location>
        <begin position="23"/>
        <end position="99"/>
    </location>
</feature>
<feature type="signal peptide" evidence="1">
    <location>
        <begin position="1"/>
        <end position="22"/>
    </location>
</feature>
<dbReference type="Proteomes" id="UP000887458">
    <property type="component" value="Unassembled WGS sequence"/>
</dbReference>
<proteinExistence type="predicted"/>
<keyword evidence="1" id="KW-0732">Signal</keyword>
<protein>
    <submittedName>
        <fullName evidence="2">Uncharacterized protein</fullName>
    </submittedName>
</protein>